<sequence>MRKRHAAVIGVLMFVLHGGASARPGRWQVDSTDVPNDPACTRLRKVVEDYFRRHPAMPDACVEAALGGAFEMPPLQRLANPSADFIAHIEKYLQVGAQSYFADVDRGAALEDMYVYRAEMFVKGKDQLFVWRGKMADQFSPYGTVPGVVKTILQHRRPKSGGGCDGKPDEEDVEAHILMKEDLSGPLRLEHAVIDNLLANARLRLDHGTPVFISGGKVFKQDRYGLSLTCSIKREPPRSR</sequence>
<gene>
    <name evidence="2" type="ORF">NX784_15900</name>
</gene>
<proteinExistence type="predicted"/>
<keyword evidence="1" id="KW-0732">Signal</keyword>
<evidence type="ECO:0000313" key="2">
    <source>
        <dbReference type="EMBL" id="MCS0583073.1"/>
    </source>
</evidence>
<name>A0ABT1ZT43_9BURK</name>
<feature type="signal peptide" evidence="1">
    <location>
        <begin position="1"/>
        <end position="22"/>
    </location>
</feature>
<evidence type="ECO:0000256" key="1">
    <source>
        <dbReference type="SAM" id="SignalP"/>
    </source>
</evidence>
<reference evidence="2 3" key="1">
    <citation type="submission" date="2022-08" db="EMBL/GenBank/DDBJ databases">
        <title>Reclassification of Massilia species as members of the genera Telluria, Duganella, Pseudoduganella, Mokoshia gen. nov. and Zemynaea gen. nov. using orthogonal and non-orthogonal genome-based approaches.</title>
        <authorList>
            <person name="Bowman J.P."/>
        </authorList>
    </citation>
    <scope>NUCLEOTIDE SEQUENCE [LARGE SCALE GENOMIC DNA]</scope>
    <source>
        <strain evidence="2 3">JCM 31316</strain>
    </source>
</reference>
<evidence type="ECO:0000313" key="3">
    <source>
        <dbReference type="Proteomes" id="UP001204151"/>
    </source>
</evidence>
<dbReference type="Proteomes" id="UP001204151">
    <property type="component" value="Unassembled WGS sequence"/>
</dbReference>
<keyword evidence="3" id="KW-1185">Reference proteome</keyword>
<dbReference type="RefSeq" id="WP_258817662.1">
    <property type="nucleotide sequence ID" value="NZ_JANUGW010000011.1"/>
</dbReference>
<dbReference type="EMBL" id="JANUGW010000011">
    <property type="protein sequence ID" value="MCS0583073.1"/>
    <property type="molecule type" value="Genomic_DNA"/>
</dbReference>
<comment type="caution">
    <text evidence="2">The sequence shown here is derived from an EMBL/GenBank/DDBJ whole genome shotgun (WGS) entry which is preliminary data.</text>
</comment>
<feature type="chain" id="PRO_5047097075" evidence="1">
    <location>
        <begin position="23"/>
        <end position="240"/>
    </location>
</feature>
<organism evidence="2 3">
    <name type="scientific">Massilia pinisoli</name>
    <dbReference type="NCBI Taxonomy" id="1772194"/>
    <lineage>
        <taxon>Bacteria</taxon>
        <taxon>Pseudomonadati</taxon>
        <taxon>Pseudomonadota</taxon>
        <taxon>Betaproteobacteria</taxon>
        <taxon>Burkholderiales</taxon>
        <taxon>Oxalobacteraceae</taxon>
        <taxon>Telluria group</taxon>
        <taxon>Massilia</taxon>
    </lineage>
</organism>
<protein>
    <submittedName>
        <fullName evidence="2">Uncharacterized protein</fullName>
    </submittedName>
</protein>
<accession>A0ABT1ZT43</accession>